<evidence type="ECO:0000313" key="3">
    <source>
        <dbReference type="Proteomes" id="UP001428290"/>
    </source>
</evidence>
<evidence type="ECO:0000256" key="1">
    <source>
        <dbReference type="SAM" id="SignalP"/>
    </source>
</evidence>
<gene>
    <name evidence="2" type="ORF">Hgul01_03246</name>
</gene>
<dbReference type="Proteomes" id="UP001428290">
    <property type="component" value="Unassembled WGS sequence"/>
</dbReference>
<keyword evidence="1" id="KW-0732">Signal</keyword>
<protein>
    <recommendedName>
        <fullName evidence="4">CARDB domain-containing protein</fullName>
    </recommendedName>
</protein>
<dbReference type="EMBL" id="BAABRU010000011">
    <property type="protein sequence ID" value="GAA5529436.1"/>
    <property type="molecule type" value="Genomic_DNA"/>
</dbReference>
<proteinExistence type="predicted"/>
<organism evidence="2 3">
    <name type="scientific">Herpetosiphon gulosus</name>
    <dbReference type="NCBI Taxonomy" id="1973496"/>
    <lineage>
        <taxon>Bacteria</taxon>
        <taxon>Bacillati</taxon>
        <taxon>Chloroflexota</taxon>
        <taxon>Chloroflexia</taxon>
        <taxon>Herpetosiphonales</taxon>
        <taxon>Herpetosiphonaceae</taxon>
        <taxon>Herpetosiphon</taxon>
    </lineage>
</organism>
<dbReference type="InterPro" id="IPR013783">
    <property type="entry name" value="Ig-like_fold"/>
</dbReference>
<dbReference type="Gene3D" id="2.60.40.10">
    <property type="entry name" value="Immunoglobulins"/>
    <property type="match status" value="1"/>
</dbReference>
<reference evidence="2 3" key="1">
    <citation type="submission" date="2024-02" db="EMBL/GenBank/DDBJ databases">
        <title>Herpetosiphon gulosus NBRC 112829.</title>
        <authorList>
            <person name="Ichikawa N."/>
            <person name="Katano-Makiyama Y."/>
            <person name="Hidaka K."/>
        </authorList>
    </citation>
    <scope>NUCLEOTIDE SEQUENCE [LARGE SCALE GENOMIC DNA]</scope>
    <source>
        <strain evidence="2 3">NBRC 112829</strain>
    </source>
</reference>
<dbReference type="RefSeq" id="WP_345723055.1">
    <property type="nucleotide sequence ID" value="NZ_BAABRU010000011.1"/>
</dbReference>
<keyword evidence="3" id="KW-1185">Reference proteome</keyword>
<accession>A0ABP9X4Y3</accession>
<feature type="signal peptide" evidence="1">
    <location>
        <begin position="1"/>
        <end position="23"/>
    </location>
</feature>
<name>A0ABP9X4Y3_9CHLR</name>
<comment type="caution">
    <text evidence="2">The sequence shown here is derived from an EMBL/GenBank/DDBJ whole genome shotgun (WGS) entry which is preliminary data.</text>
</comment>
<feature type="chain" id="PRO_5045394600" description="CARDB domain-containing protein" evidence="1">
    <location>
        <begin position="24"/>
        <end position="474"/>
    </location>
</feature>
<sequence length="474" mass="46885">MTFAKLRVRAMMVALLLSIFAVGGRGVSAQTNAYATAFTTSITYQNIGTGTANINLTVYSSSGTPSAIPASTLAQNGAGSYFVGSVSGLGTTFNGSAVISADQPIAATLVQIPAAASQVKNRPLSNGFSSGSDVVLIPTVLKSFANYTSKFVIQNTDSVANDFTVQFINPANGAVVHTANPANVLPNTSVYYDAGTIAALTGTFNGSVKVTAVKTGTTNPGSAVGTALELQTNGVGAYASQAFPASAAATKVFMATSLCNLVIPSGATTTFYAVQNAGTASASVTVTYVGTAGSTPVNVTSTATTIAAGAKASFNPCGLAPNGFSGSATINSTQPILAIGKVSGAGLYTAFEGATAGSAKTALPYVRWLAPAQGGQQTFIAIQNVGTTAATNVTVKYYSGSGTLLGTHTIPSIAAGAKASSNPTSASPSAAGMGVGGGSAVVEGTGAQLIVVTRVTSPVTGGTTGEDYNGIPFN</sequence>
<evidence type="ECO:0000313" key="2">
    <source>
        <dbReference type="EMBL" id="GAA5529436.1"/>
    </source>
</evidence>
<evidence type="ECO:0008006" key="4">
    <source>
        <dbReference type="Google" id="ProtNLM"/>
    </source>
</evidence>